<evidence type="ECO:0000256" key="1">
    <source>
        <dbReference type="SAM" id="MobiDB-lite"/>
    </source>
</evidence>
<dbReference type="AlphaFoldDB" id="A0A6A6EPS2"/>
<accession>A0A6A6EPS2</accession>
<dbReference type="Proteomes" id="UP000800200">
    <property type="component" value="Unassembled WGS sequence"/>
</dbReference>
<dbReference type="EMBL" id="ML994614">
    <property type="protein sequence ID" value="KAF2192982.1"/>
    <property type="molecule type" value="Genomic_DNA"/>
</dbReference>
<gene>
    <name evidence="2" type="ORF">K469DRAFT_693065</name>
</gene>
<proteinExistence type="predicted"/>
<protein>
    <recommendedName>
        <fullName evidence="4">Mitochondrial ATPase inhibitor</fullName>
    </recommendedName>
</protein>
<keyword evidence="3" id="KW-1185">Reference proteome</keyword>
<sequence>MPAGLPIPVLRFHRPLQTLSLYRSLSSTPRRLLKEDADRSPEEIEKKKQEQLEKQKRGEGHWHEELGSQSESHVKADREEVGDHGDHISKLQQQTKEKSEEGKSPL</sequence>
<feature type="region of interest" description="Disordered" evidence="1">
    <location>
        <begin position="25"/>
        <end position="106"/>
    </location>
</feature>
<evidence type="ECO:0000313" key="2">
    <source>
        <dbReference type="EMBL" id="KAF2192982.1"/>
    </source>
</evidence>
<feature type="compositionally biased region" description="Basic and acidic residues" evidence="1">
    <location>
        <begin position="32"/>
        <end position="106"/>
    </location>
</feature>
<reference evidence="2" key="1">
    <citation type="journal article" date="2020" name="Stud. Mycol.">
        <title>101 Dothideomycetes genomes: a test case for predicting lifestyles and emergence of pathogens.</title>
        <authorList>
            <person name="Haridas S."/>
            <person name="Albert R."/>
            <person name="Binder M."/>
            <person name="Bloem J."/>
            <person name="Labutti K."/>
            <person name="Salamov A."/>
            <person name="Andreopoulos B."/>
            <person name="Baker S."/>
            <person name="Barry K."/>
            <person name="Bills G."/>
            <person name="Bluhm B."/>
            <person name="Cannon C."/>
            <person name="Castanera R."/>
            <person name="Culley D."/>
            <person name="Daum C."/>
            <person name="Ezra D."/>
            <person name="Gonzalez J."/>
            <person name="Henrissat B."/>
            <person name="Kuo A."/>
            <person name="Liang C."/>
            <person name="Lipzen A."/>
            <person name="Lutzoni F."/>
            <person name="Magnuson J."/>
            <person name="Mondo S."/>
            <person name="Nolan M."/>
            <person name="Ohm R."/>
            <person name="Pangilinan J."/>
            <person name="Park H.-J."/>
            <person name="Ramirez L."/>
            <person name="Alfaro M."/>
            <person name="Sun H."/>
            <person name="Tritt A."/>
            <person name="Yoshinaga Y."/>
            <person name="Zwiers L.-H."/>
            <person name="Turgeon B."/>
            <person name="Goodwin S."/>
            <person name="Spatafora J."/>
            <person name="Crous P."/>
            <person name="Grigoriev I."/>
        </authorList>
    </citation>
    <scope>NUCLEOTIDE SEQUENCE</scope>
    <source>
        <strain evidence="2">CBS 207.26</strain>
    </source>
</reference>
<organism evidence="2 3">
    <name type="scientific">Zopfia rhizophila CBS 207.26</name>
    <dbReference type="NCBI Taxonomy" id="1314779"/>
    <lineage>
        <taxon>Eukaryota</taxon>
        <taxon>Fungi</taxon>
        <taxon>Dikarya</taxon>
        <taxon>Ascomycota</taxon>
        <taxon>Pezizomycotina</taxon>
        <taxon>Dothideomycetes</taxon>
        <taxon>Dothideomycetes incertae sedis</taxon>
        <taxon>Zopfiaceae</taxon>
        <taxon>Zopfia</taxon>
    </lineage>
</organism>
<name>A0A6A6EPS2_9PEZI</name>
<evidence type="ECO:0000313" key="3">
    <source>
        <dbReference type="Proteomes" id="UP000800200"/>
    </source>
</evidence>
<evidence type="ECO:0008006" key="4">
    <source>
        <dbReference type="Google" id="ProtNLM"/>
    </source>
</evidence>
<dbReference type="OrthoDB" id="529205at2759"/>